<dbReference type="OrthoDB" id="10342733at2759"/>
<organism evidence="6">
    <name type="scientific">Vitis vinifera</name>
    <name type="common">Grape</name>
    <dbReference type="NCBI Taxonomy" id="29760"/>
    <lineage>
        <taxon>Eukaryota</taxon>
        <taxon>Viridiplantae</taxon>
        <taxon>Streptophyta</taxon>
        <taxon>Embryophyta</taxon>
        <taxon>Tracheophyta</taxon>
        <taxon>Spermatophyta</taxon>
        <taxon>Magnoliopsida</taxon>
        <taxon>eudicotyledons</taxon>
        <taxon>Gunneridae</taxon>
        <taxon>Pentapetalae</taxon>
        <taxon>rosids</taxon>
        <taxon>Vitales</taxon>
        <taxon>Vitaceae</taxon>
        <taxon>Viteae</taxon>
        <taxon>Vitis</taxon>
    </lineage>
</organism>
<accession>A5BN98</accession>
<dbReference type="GO" id="GO:0043531">
    <property type="term" value="F:ADP binding"/>
    <property type="evidence" value="ECO:0007669"/>
    <property type="project" value="InterPro"/>
</dbReference>
<dbReference type="GO" id="GO:0006952">
    <property type="term" value="P:defense response"/>
    <property type="evidence" value="ECO:0007669"/>
    <property type="project" value="UniProtKB-KW"/>
</dbReference>
<dbReference type="InterPro" id="IPR042197">
    <property type="entry name" value="Apaf_helical"/>
</dbReference>
<dbReference type="Pfam" id="PF23247">
    <property type="entry name" value="LRR_RPS2"/>
    <property type="match status" value="2"/>
</dbReference>
<dbReference type="AlphaFoldDB" id="A5BN98"/>
<dbReference type="Gene3D" id="1.10.8.430">
    <property type="entry name" value="Helical domain of apoptotic protease-activating factors"/>
    <property type="match status" value="1"/>
</dbReference>
<keyword evidence="3" id="KW-0611">Plant defense</keyword>
<dbReference type="InterPro" id="IPR050905">
    <property type="entry name" value="Plant_NBS-LRR"/>
</dbReference>
<reference evidence="6" key="1">
    <citation type="journal article" date="2007" name="PLoS ONE">
        <title>The first genome sequence of an elite grapevine cultivar (Pinot noir Vitis vinifera L.): coping with a highly heterozygous genome.</title>
        <authorList>
            <person name="Velasco R."/>
            <person name="Zharkikh A."/>
            <person name="Troggio M."/>
            <person name="Cartwright D.A."/>
            <person name="Cestaro A."/>
            <person name="Pruss D."/>
            <person name="Pindo M."/>
            <person name="FitzGerald L.M."/>
            <person name="Vezzulli S."/>
            <person name="Reid J."/>
            <person name="Malacarne G."/>
            <person name="Iliev D."/>
            <person name="Coppola G."/>
            <person name="Wardell B."/>
            <person name="Micheletti D."/>
            <person name="Macalma T."/>
            <person name="Facci M."/>
            <person name="Mitchell J.T."/>
            <person name="Perazzolli M."/>
            <person name="Eldredge G."/>
            <person name="Gatto P."/>
            <person name="Oyzerski R."/>
            <person name="Moretto M."/>
            <person name="Gutin N."/>
            <person name="Stefanini M."/>
            <person name="Chen Y."/>
            <person name="Segala C."/>
            <person name="Davenport C."/>
            <person name="Dematte L."/>
            <person name="Mraz A."/>
            <person name="Battilana J."/>
            <person name="Stormo K."/>
            <person name="Costa F."/>
            <person name="Tao Q."/>
            <person name="Si-Ammour A."/>
            <person name="Harkins T."/>
            <person name="Lackey A."/>
            <person name="Perbost C."/>
            <person name="Taillon B."/>
            <person name="Stella A."/>
            <person name="Solovyev V."/>
            <person name="Fawcett J.A."/>
            <person name="Sterck L."/>
            <person name="Vandepoele K."/>
            <person name="Grando S.M."/>
            <person name="Toppo S."/>
            <person name="Moser C."/>
            <person name="Lanchbury J."/>
            <person name="Bogden R."/>
            <person name="Skolnick M."/>
            <person name="Sgaramella V."/>
            <person name="Bhatnagar S.K."/>
            <person name="Fontana P."/>
            <person name="Gutin A."/>
            <person name="Van de Peer Y."/>
            <person name="Salamini F."/>
            <person name="Viola R."/>
        </authorList>
    </citation>
    <scope>NUCLEOTIDE SEQUENCE</scope>
</reference>
<proteinExistence type="inferred from homology"/>
<dbReference type="Gene3D" id="3.40.50.300">
    <property type="entry name" value="P-loop containing nucleotide triphosphate hydrolases"/>
    <property type="match status" value="1"/>
</dbReference>
<dbReference type="InterPro" id="IPR002182">
    <property type="entry name" value="NB-ARC"/>
</dbReference>
<dbReference type="SMART" id="SM00382">
    <property type="entry name" value="AAA"/>
    <property type="match status" value="1"/>
</dbReference>
<protein>
    <recommendedName>
        <fullName evidence="5">AAA+ ATPase domain-containing protein</fullName>
    </recommendedName>
</protein>
<dbReference type="FunFam" id="3.40.50.300:FF:001091">
    <property type="entry name" value="Probable disease resistance protein At1g61300"/>
    <property type="match status" value="1"/>
</dbReference>
<dbReference type="InterPro" id="IPR057135">
    <property type="entry name" value="At4g27190-like_LRR"/>
</dbReference>
<evidence type="ECO:0000256" key="1">
    <source>
        <dbReference type="ARBA" id="ARBA00008894"/>
    </source>
</evidence>
<dbReference type="EMBL" id="AM465393">
    <property type="protein sequence ID" value="CAN68116.1"/>
    <property type="molecule type" value="Genomic_DNA"/>
</dbReference>
<keyword evidence="4" id="KW-0067">ATP-binding</keyword>
<name>A5BN98_VITVI</name>
<keyword evidence="2" id="KW-0547">Nucleotide-binding</keyword>
<evidence type="ECO:0000256" key="3">
    <source>
        <dbReference type="ARBA" id="ARBA00022821"/>
    </source>
</evidence>
<dbReference type="SUPFAM" id="SSF52058">
    <property type="entry name" value="L domain-like"/>
    <property type="match status" value="1"/>
</dbReference>
<dbReference type="InterPro" id="IPR003593">
    <property type="entry name" value="AAA+_ATPase"/>
</dbReference>
<dbReference type="GO" id="GO:0005524">
    <property type="term" value="F:ATP binding"/>
    <property type="evidence" value="ECO:0007669"/>
    <property type="project" value="UniProtKB-KW"/>
</dbReference>
<gene>
    <name evidence="6" type="ORF">VITISV_012513</name>
</gene>
<feature type="domain" description="AAA+ ATPase" evidence="5">
    <location>
        <begin position="172"/>
        <end position="317"/>
    </location>
</feature>
<dbReference type="SUPFAM" id="SSF52540">
    <property type="entry name" value="P-loop containing nucleoside triphosphate hydrolases"/>
    <property type="match status" value="1"/>
</dbReference>
<dbReference type="Pfam" id="PF00931">
    <property type="entry name" value="NB-ARC"/>
    <property type="match status" value="1"/>
</dbReference>
<sequence length="1061" mass="120656">MVEIVISIASKVAEYLVAPVGRQLGYLFHYNSNMAELRDEVEKLGEARESLQLRVGEATRHGDEMLPNVRNWLTRANDISQEAQKFIEDEKKTKKSCFNGLLPNLIVRYQLSREAKKKAEEAKKRQGGGDFQTISYRAPLPGAGSAPLRGYEALASRGPILNKIMEALRDDDVNMIGVWGMGGVGKTTLVKQVAIQAKQENLFATEVYIDLSWTRHSEKLEEGIAKIQQKTAEMLGFQFQGKDETTRAVELTQRLKKEKILIILDDIWKEVDLEKVGIPCKDDQTKCKIVLASRNEDILRKDMGAKQCFPIQHLQEEEAWHLFKKTAGDSVENNLELQPTAKEVVKECEGLPVAIVTIAKALKDESVAVWKNALEELRSSAPTNIRGVDDKVYGCLKWSYNHLGDEVKSLFLLCGSLSYGDISMDHLFRYAMGLDLFDHIKSLEQARNKLVTLVRTLKASSLLLDGEDHRHEFGGASRLLFMDADNKSVRMHDVVRDVARNIASKDPHRFVVIEDVPLEEWPETDESKYISLNCRAVHELPHRLDNSPSLNIPSTFFEGMNQLKVLDVSEMPFAKLPPSLQSLANLRTLRLDRCWLGDIALIGELKKLQILSMAGSNIQQLPSEMRQLTNLRLLDLNDCQQLKVIPRNILSSLSRLECLCMKSSFTQWAAEGVSDGESNACLSELNHLRHLTTIEIEVPTIELLPKEDMFFENLTRYAIFAGIFDPWKKYYEASKTLKLKQVDGSLLLREGIGKLLKNTEELKLSNLEVCRGPISLRSLDNLKTLDVEKCHGLKFLFLLSTARGTSQLEKMTIYDCNVMQQIIACEGELEIKEDDHVGTNLQLFPKLRYLELRGLLELMNFDYVGSELETTSQGMCSQGNLDIHMPFFSYRVSFPNLEKLELNDLPKLKEIWHHQLPFGSFYNLQILSVYKCPCLLNLISSHLIQSFQNLKKIEVGDCKVLENVFTFDLQGLDRNVGILPKLETLKLKGLPRLRYITCNENKNNSMRYLFSSSMLMDFQNLKCLSIINCANEDKEEGYVDTPIEDVVLFDEKVSFLSYTFF</sequence>
<dbReference type="ExpressionAtlas" id="A5BN98">
    <property type="expression patterns" value="baseline and differential"/>
</dbReference>
<dbReference type="InterPro" id="IPR032675">
    <property type="entry name" value="LRR_dom_sf"/>
</dbReference>
<dbReference type="Gene3D" id="3.80.10.10">
    <property type="entry name" value="Ribonuclease Inhibitor"/>
    <property type="match status" value="3"/>
</dbReference>
<evidence type="ECO:0000313" key="6">
    <source>
        <dbReference type="EMBL" id="CAN68116.1"/>
    </source>
</evidence>
<dbReference type="InterPro" id="IPR027417">
    <property type="entry name" value="P-loop_NTPase"/>
</dbReference>
<evidence type="ECO:0000256" key="4">
    <source>
        <dbReference type="ARBA" id="ARBA00022840"/>
    </source>
</evidence>
<dbReference type="PRINTS" id="PR00364">
    <property type="entry name" value="DISEASERSIST"/>
</dbReference>
<evidence type="ECO:0000256" key="2">
    <source>
        <dbReference type="ARBA" id="ARBA00022741"/>
    </source>
</evidence>
<dbReference type="PANTHER" id="PTHR33463:SF198">
    <property type="entry name" value="RPP4C3"/>
    <property type="match status" value="1"/>
</dbReference>
<dbReference type="PANTHER" id="PTHR33463">
    <property type="entry name" value="NB-ARC DOMAIN-CONTAINING PROTEIN-RELATED"/>
    <property type="match status" value="1"/>
</dbReference>
<comment type="similarity">
    <text evidence="1">Belongs to the disease resistance NB-LRR family.</text>
</comment>
<evidence type="ECO:0000259" key="5">
    <source>
        <dbReference type="SMART" id="SM00382"/>
    </source>
</evidence>